<accession>A0A1R1YNB4</accession>
<gene>
    <name evidence="1" type="ORF">AYI69_g2129</name>
</gene>
<dbReference type="EMBL" id="LSSM01000607">
    <property type="protein sequence ID" value="OMJ28401.1"/>
    <property type="molecule type" value="Genomic_DNA"/>
</dbReference>
<dbReference type="AlphaFoldDB" id="A0A1R1YNB4"/>
<comment type="caution">
    <text evidence="1">The sequence shown here is derived from an EMBL/GenBank/DDBJ whole genome shotgun (WGS) entry which is preliminary data.</text>
</comment>
<evidence type="ECO:0000313" key="1">
    <source>
        <dbReference type="EMBL" id="OMJ28401.1"/>
    </source>
</evidence>
<name>A0A1R1YNB4_9FUNG</name>
<sequence>MSERKIEVKYYNLEEFYQKEISDFIHRLLENARRNDLEKRIRNSSKINNVSPSILLEALEKMYNRFIGSEPSCKGQYSS</sequence>
<proteinExistence type="predicted"/>
<evidence type="ECO:0000313" key="2">
    <source>
        <dbReference type="Proteomes" id="UP000187429"/>
    </source>
</evidence>
<dbReference type="OrthoDB" id="10292679at2759"/>
<protein>
    <submittedName>
        <fullName evidence="1">Uncharacterized protein</fullName>
    </submittedName>
</protein>
<keyword evidence="2" id="KW-1185">Reference proteome</keyword>
<organism evidence="1 2">
    <name type="scientific">Smittium culicis</name>
    <dbReference type="NCBI Taxonomy" id="133412"/>
    <lineage>
        <taxon>Eukaryota</taxon>
        <taxon>Fungi</taxon>
        <taxon>Fungi incertae sedis</taxon>
        <taxon>Zoopagomycota</taxon>
        <taxon>Kickxellomycotina</taxon>
        <taxon>Harpellomycetes</taxon>
        <taxon>Harpellales</taxon>
        <taxon>Legeriomycetaceae</taxon>
        <taxon>Smittium</taxon>
    </lineage>
</organism>
<reference evidence="2" key="1">
    <citation type="submission" date="2017-01" db="EMBL/GenBank/DDBJ databases">
        <authorList>
            <person name="Wang Y."/>
            <person name="White M."/>
            <person name="Kvist S."/>
            <person name="Moncalvo J.-M."/>
        </authorList>
    </citation>
    <scope>NUCLEOTIDE SEQUENCE [LARGE SCALE GENOMIC DNA]</scope>
    <source>
        <strain evidence="2">ID-206-W2</strain>
    </source>
</reference>
<dbReference type="Proteomes" id="UP000187429">
    <property type="component" value="Unassembled WGS sequence"/>
</dbReference>